<dbReference type="SUPFAM" id="SSF46689">
    <property type="entry name" value="Homeodomain-like"/>
    <property type="match status" value="1"/>
</dbReference>
<comment type="caution">
    <text evidence="5">The sequence shown here is derived from an EMBL/GenBank/DDBJ whole genome shotgun (WGS) entry which is preliminary data.</text>
</comment>
<dbReference type="GO" id="GO:0003677">
    <property type="term" value="F:DNA binding"/>
    <property type="evidence" value="ECO:0007669"/>
    <property type="project" value="UniProtKB-UniRule"/>
</dbReference>
<evidence type="ECO:0000313" key="7">
    <source>
        <dbReference type="Proteomes" id="UP000216133"/>
    </source>
</evidence>
<proteinExistence type="predicted"/>
<dbReference type="PANTHER" id="PTHR43479:SF11">
    <property type="entry name" value="ACREF_ENVCD OPERON REPRESSOR-RELATED"/>
    <property type="match status" value="1"/>
</dbReference>
<dbReference type="Proteomes" id="UP000216133">
    <property type="component" value="Unassembled WGS sequence"/>
</dbReference>
<evidence type="ECO:0000256" key="1">
    <source>
        <dbReference type="ARBA" id="ARBA00022491"/>
    </source>
</evidence>
<dbReference type="Gene3D" id="1.10.357.10">
    <property type="entry name" value="Tetracycline Repressor, domain 2"/>
    <property type="match status" value="1"/>
</dbReference>
<dbReference type="PROSITE" id="PS50977">
    <property type="entry name" value="HTH_TETR_2"/>
    <property type="match status" value="1"/>
</dbReference>
<dbReference type="Gene3D" id="1.10.10.60">
    <property type="entry name" value="Homeodomain-like"/>
    <property type="match status" value="1"/>
</dbReference>
<accession>A0A268NXQ8</accession>
<dbReference type="InterPro" id="IPR009057">
    <property type="entry name" value="Homeodomain-like_sf"/>
</dbReference>
<dbReference type="PANTHER" id="PTHR43479">
    <property type="entry name" value="ACREF/ENVCD OPERON REPRESSOR-RELATED"/>
    <property type="match status" value="1"/>
</dbReference>
<name>A0A268NXQ8_SHOCL</name>
<sequence>MRHRIIQAFAEELKDSGIKLTMDDLARRLGISKRTLYEHFASKAEILDALIEETFSEVDNITEQILKNSNLTLVEKIKGVINALPTHKELYDRVILEQIKRSYPEQWRKISKIFTEDWNELQALIEQGIHEGIIINKNATLIVKLIREAIQSVHDQQFYMQNNISAAEAVMQITDIILFGLISKEK</sequence>
<dbReference type="InterPro" id="IPR050624">
    <property type="entry name" value="HTH-type_Tx_Regulator"/>
</dbReference>
<dbReference type="SUPFAM" id="SSF48498">
    <property type="entry name" value="Tetracyclin repressor-like, C-terminal domain"/>
    <property type="match status" value="1"/>
</dbReference>
<evidence type="ECO:0000313" key="8">
    <source>
        <dbReference type="Proteomes" id="UP000216207"/>
    </source>
</evidence>
<organism evidence="5 8">
    <name type="scientific">Shouchella clausii</name>
    <name type="common">Alkalihalobacillus clausii</name>
    <dbReference type="NCBI Taxonomy" id="79880"/>
    <lineage>
        <taxon>Bacteria</taxon>
        <taxon>Bacillati</taxon>
        <taxon>Bacillota</taxon>
        <taxon>Bacilli</taxon>
        <taxon>Bacillales</taxon>
        <taxon>Bacillaceae</taxon>
        <taxon>Shouchella</taxon>
    </lineage>
</organism>
<dbReference type="PROSITE" id="PS01081">
    <property type="entry name" value="HTH_TETR_1"/>
    <property type="match status" value="1"/>
</dbReference>
<dbReference type="PRINTS" id="PR00455">
    <property type="entry name" value="HTHTETR"/>
</dbReference>
<evidence type="ECO:0000256" key="2">
    <source>
        <dbReference type="ARBA" id="ARBA00023125"/>
    </source>
</evidence>
<evidence type="ECO:0000256" key="3">
    <source>
        <dbReference type="PROSITE-ProRule" id="PRU00335"/>
    </source>
</evidence>
<evidence type="ECO:0000313" key="5">
    <source>
        <dbReference type="EMBL" id="PAE88049.1"/>
    </source>
</evidence>
<keyword evidence="1" id="KW-0678">Repressor</keyword>
<dbReference type="AlphaFoldDB" id="A0A268NXQ8"/>
<dbReference type="InterPro" id="IPR001647">
    <property type="entry name" value="HTH_TetR"/>
</dbReference>
<protein>
    <submittedName>
        <fullName evidence="5">TetR family transcriptional regulator</fullName>
    </submittedName>
</protein>
<evidence type="ECO:0000313" key="6">
    <source>
        <dbReference type="EMBL" id="PAF26438.1"/>
    </source>
</evidence>
<dbReference type="EMBL" id="NPCC01000023">
    <property type="protein sequence ID" value="PAE88049.1"/>
    <property type="molecule type" value="Genomic_DNA"/>
</dbReference>
<reference evidence="7 8" key="1">
    <citation type="submission" date="2017-07" db="EMBL/GenBank/DDBJ databases">
        <title>Isolation and whole genome analysis of endospore-forming bacteria from heroin.</title>
        <authorList>
            <person name="Kalinowski J."/>
            <person name="Ahrens B."/>
            <person name="Al-Dilaimi A."/>
            <person name="Winkler A."/>
            <person name="Wibberg D."/>
            <person name="Schleenbecker U."/>
            <person name="Ruckert C."/>
            <person name="Wolfel R."/>
            <person name="Grass G."/>
        </authorList>
    </citation>
    <scope>NUCLEOTIDE SEQUENCE [LARGE SCALE GENOMIC DNA]</scope>
    <source>
        <strain evidence="6 7">7523-2</strain>
        <strain evidence="5 8">7539</strain>
    </source>
</reference>
<dbReference type="InterPro" id="IPR036271">
    <property type="entry name" value="Tet_transcr_reg_TetR-rel_C_sf"/>
</dbReference>
<dbReference type="InterPro" id="IPR023772">
    <property type="entry name" value="DNA-bd_HTH_TetR-type_CS"/>
</dbReference>
<feature type="DNA-binding region" description="H-T-H motif" evidence="3">
    <location>
        <begin position="21"/>
        <end position="40"/>
    </location>
</feature>
<evidence type="ECO:0000259" key="4">
    <source>
        <dbReference type="PROSITE" id="PS50977"/>
    </source>
</evidence>
<keyword evidence="2 3" id="KW-0238">DNA-binding</keyword>
<dbReference type="Proteomes" id="UP000216207">
    <property type="component" value="Unassembled WGS sequence"/>
</dbReference>
<dbReference type="Pfam" id="PF00440">
    <property type="entry name" value="TetR_N"/>
    <property type="match status" value="1"/>
</dbReference>
<dbReference type="EMBL" id="NPBS01000037">
    <property type="protein sequence ID" value="PAF26438.1"/>
    <property type="molecule type" value="Genomic_DNA"/>
</dbReference>
<feature type="domain" description="HTH tetR-type" evidence="4">
    <location>
        <begin position="1"/>
        <end position="58"/>
    </location>
</feature>
<gene>
    <name evidence="6" type="ORF">CHH61_08605</name>
    <name evidence="5" type="ORF">CHH72_14455</name>
</gene>